<organism evidence="2 3">
    <name type="scientific">Arthrobacter gandavensis</name>
    <dbReference type="NCBI Taxonomy" id="169960"/>
    <lineage>
        <taxon>Bacteria</taxon>
        <taxon>Bacillati</taxon>
        <taxon>Actinomycetota</taxon>
        <taxon>Actinomycetes</taxon>
        <taxon>Micrococcales</taxon>
        <taxon>Micrococcaceae</taxon>
        <taxon>Arthrobacter</taxon>
    </lineage>
</organism>
<proteinExistence type="predicted"/>
<name>A0ABN2NXN3_9MICC</name>
<dbReference type="EMBL" id="BAAALV010000002">
    <property type="protein sequence ID" value="GAA1905657.1"/>
    <property type="molecule type" value="Genomic_DNA"/>
</dbReference>
<dbReference type="Proteomes" id="UP001500784">
    <property type="component" value="Unassembled WGS sequence"/>
</dbReference>
<sequence length="245" mass="26108">MTAGFAVQVSAFALSSLFALFRLPDAIRGRNRSIFFCMVLIAVSTGLSLSVIYDFIDPLLGGFNLANLLLRYSLYGVFVILGVRGAAAFGADWARRLIVGPVGLAVLGLTVVLTAGFFAASDIPVTSTGLLDYNDQVTVEVYGMLGRMYPAYVAACVCAPALAAARNSRYRMPHRVGSGLFGTGLAVVVLFTALTLVADIGVFMLLLPFSAVILVTLGLAVMWMSHRRQMRRPTGAAGLQNVTKM</sequence>
<keyword evidence="3" id="KW-1185">Reference proteome</keyword>
<reference evidence="2 3" key="1">
    <citation type="journal article" date="2019" name="Int. J. Syst. Evol. Microbiol.">
        <title>The Global Catalogue of Microorganisms (GCM) 10K type strain sequencing project: providing services to taxonomists for standard genome sequencing and annotation.</title>
        <authorList>
            <consortium name="The Broad Institute Genomics Platform"/>
            <consortium name="The Broad Institute Genome Sequencing Center for Infectious Disease"/>
            <person name="Wu L."/>
            <person name="Ma J."/>
        </authorList>
    </citation>
    <scope>NUCLEOTIDE SEQUENCE [LARGE SCALE GENOMIC DNA]</scope>
    <source>
        <strain evidence="2 3">JCM 13316</strain>
    </source>
</reference>
<dbReference type="RefSeq" id="WP_152224936.1">
    <property type="nucleotide sequence ID" value="NZ_BAAALV010000002.1"/>
</dbReference>
<feature type="transmembrane region" description="Helical" evidence="1">
    <location>
        <begin position="6"/>
        <end position="23"/>
    </location>
</feature>
<accession>A0ABN2NXN3</accession>
<feature type="transmembrane region" description="Helical" evidence="1">
    <location>
        <begin position="203"/>
        <end position="223"/>
    </location>
</feature>
<keyword evidence="1" id="KW-0812">Transmembrane</keyword>
<feature type="transmembrane region" description="Helical" evidence="1">
    <location>
        <begin position="141"/>
        <end position="164"/>
    </location>
</feature>
<keyword evidence="1" id="KW-0472">Membrane</keyword>
<comment type="caution">
    <text evidence="2">The sequence shown here is derived from an EMBL/GenBank/DDBJ whole genome shotgun (WGS) entry which is preliminary data.</text>
</comment>
<feature type="transmembrane region" description="Helical" evidence="1">
    <location>
        <begin position="68"/>
        <end position="90"/>
    </location>
</feature>
<evidence type="ECO:0000313" key="3">
    <source>
        <dbReference type="Proteomes" id="UP001500784"/>
    </source>
</evidence>
<evidence type="ECO:0000256" key="1">
    <source>
        <dbReference type="SAM" id="Phobius"/>
    </source>
</evidence>
<feature type="transmembrane region" description="Helical" evidence="1">
    <location>
        <begin position="176"/>
        <end position="197"/>
    </location>
</feature>
<evidence type="ECO:0000313" key="2">
    <source>
        <dbReference type="EMBL" id="GAA1905657.1"/>
    </source>
</evidence>
<gene>
    <name evidence="2" type="ORF">GCM10009688_07080</name>
</gene>
<feature type="transmembrane region" description="Helical" evidence="1">
    <location>
        <begin position="35"/>
        <end position="56"/>
    </location>
</feature>
<feature type="transmembrane region" description="Helical" evidence="1">
    <location>
        <begin position="97"/>
        <end position="121"/>
    </location>
</feature>
<protein>
    <submittedName>
        <fullName evidence="2">Uncharacterized protein</fullName>
    </submittedName>
</protein>
<keyword evidence="1" id="KW-1133">Transmembrane helix</keyword>